<dbReference type="InterPro" id="IPR008929">
    <property type="entry name" value="Chondroitin_lyas"/>
</dbReference>
<evidence type="ECO:0000256" key="4">
    <source>
        <dbReference type="SAM" id="Phobius"/>
    </source>
</evidence>
<proteinExistence type="predicted"/>
<evidence type="ECO:0000313" key="7">
    <source>
        <dbReference type="Proteomes" id="UP000018888"/>
    </source>
</evidence>
<keyword evidence="4" id="KW-1133">Transmembrane helix</keyword>
<name>A0A2H5RFI7_RHIID</name>
<dbReference type="GO" id="GO:0016829">
    <property type="term" value="F:lyase activity"/>
    <property type="evidence" value="ECO:0007669"/>
    <property type="project" value="UniProtKB-KW"/>
</dbReference>
<dbReference type="InterPro" id="IPR008397">
    <property type="entry name" value="Alginate_lyase_dom"/>
</dbReference>
<sequence>MPSATLNRNKKSDYFMRPNHNYYDFNILPRARGSQFDRTFGIHNAIMRRERFIRRGLSVIILVTLIVFMIYVWFSPIEQTSDNIKVSPIPNSPKSPSNVISSPIISTEEIHLYRILGNDLPPRHKAGQVLQNVKFILENEPKFHNTKKWWILNRIIDNEYENALIDLLKQYNQEYVRIPFLVEEYLKYDFRLEDFPEHDFFHSYEYMNFSKVAKLRTIDYSYHDKNLYAMNNNGGRNAALAHGKLQPNARWIFPFDGNCFLTTNAFNEIMTQIERWGKDYKYFVVPMARLLNNTQLLVGTDTRPQTPEEPQIIFRHDSEEKYNENMRYGRRSKLEMLWRLGVPSPRKILNKPPVPWESHDAPYFSPPKNKYKMIGWVFRLFSGQASQEVHKREASALRAFNRLLAIQDFLDGIDEKIARSTQGFDANRLFLYDEKSLNQARLHYWRGDEKITRVVNVMLDRADTMSSYAANWYSSANGLPIDASTQVKFLQLKTDPSPALLEDERKNEETNVDDVYQQQEEVIKSNDSASIEQDVMLDEEQNHVITNESQQQSTENSDTTNLNETNTNNIFPSSSGGEKPKKYIGVEVDEFGRFVSNTPVPLPNVSTSELFENITTLTFAHHFSGNVRYSRWAANLIRTFILSSYGVGEQDELQVTNTDFEATNDEGYSFPHLNKIPRTVPKFNKIGTKFPADLLETDPSFFLDSCRLLYRVRALTHKEFTELRQFSSIWLERLINSPESIERSREPDHRGTLYDIQVATLAGFVDDVRLYLRVISRTRMRIGKHFYIANDASLSSHMSQPYEIIFVNNLIERGKLLPIQHESATFKYTTLNLQYWMILTRIIQNVRIGLDLWQYTAKDGQRLSRAMMDHLGKHASKLDNDLLRPLIHIAQAAHRASDTKRGIWHEHGDEHDYFQHFLKNIGSKMNLFDKNSSISPNEEDIILKRKSVDKCVGLGEEARQRGMPPFWMFGVA</sequence>
<evidence type="ECO:0000313" key="6">
    <source>
        <dbReference type="EMBL" id="POG80374.1"/>
    </source>
</evidence>
<keyword evidence="4" id="KW-0812">Transmembrane</keyword>
<feature type="domain" description="Alginate lyase" evidence="5">
    <location>
        <begin position="692"/>
        <end position="867"/>
    </location>
</feature>
<evidence type="ECO:0000256" key="2">
    <source>
        <dbReference type="ARBA" id="ARBA00023239"/>
    </source>
</evidence>
<organism evidence="6 7">
    <name type="scientific">Rhizophagus irregularis (strain DAOM 181602 / DAOM 197198 / MUCL 43194)</name>
    <name type="common">Arbuscular mycorrhizal fungus</name>
    <name type="synonym">Glomus intraradices</name>
    <dbReference type="NCBI Taxonomy" id="747089"/>
    <lineage>
        <taxon>Eukaryota</taxon>
        <taxon>Fungi</taxon>
        <taxon>Fungi incertae sedis</taxon>
        <taxon>Mucoromycota</taxon>
        <taxon>Glomeromycotina</taxon>
        <taxon>Glomeromycetes</taxon>
        <taxon>Glomerales</taxon>
        <taxon>Glomeraceae</taxon>
        <taxon>Rhizophagus</taxon>
    </lineage>
</organism>
<feature type="transmembrane region" description="Helical" evidence="4">
    <location>
        <begin position="56"/>
        <end position="74"/>
    </location>
</feature>
<dbReference type="Pfam" id="PF05426">
    <property type="entry name" value="Alginate_lyase"/>
    <property type="match status" value="1"/>
</dbReference>
<dbReference type="EMBL" id="AUPC02000018">
    <property type="protein sequence ID" value="POG80374.1"/>
    <property type="molecule type" value="Genomic_DNA"/>
</dbReference>
<feature type="compositionally biased region" description="Low complexity" evidence="3">
    <location>
        <begin position="553"/>
        <end position="569"/>
    </location>
</feature>
<accession>A0A2H5RFI7</accession>
<dbReference type="AlphaFoldDB" id="A0A2H5RFI7"/>
<dbReference type="Proteomes" id="UP000018888">
    <property type="component" value="Unassembled WGS sequence"/>
</dbReference>
<reference evidence="6 7" key="1">
    <citation type="journal article" date="2013" name="Proc. Natl. Acad. Sci. U.S.A.">
        <title>Genome of an arbuscular mycorrhizal fungus provides insight into the oldest plant symbiosis.</title>
        <authorList>
            <person name="Tisserant E."/>
            <person name="Malbreil M."/>
            <person name="Kuo A."/>
            <person name="Kohler A."/>
            <person name="Symeonidi A."/>
            <person name="Balestrini R."/>
            <person name="Charron P."/>
            <person name="Duensing N."/>
            <person name="Frei Dit Frey N."/>
            <person name="Gianinazzi-Pearson V."/>
            <person name="Gilbert L.B."/>
            <person name="Handa Y."/>
            <person name="Herr J.R."/>
            <person name="Hijri M."/>
            <person name="Koul R."/>
            <person name="Kawaguchi M."/>
            <person name="Krajinski F."/>
            <person name="Lammers P.J."/>
            <person name="Masclaux F.G."/>
            <person name="Murat C."/>
            <person name="Morin E."/>
            <person name="Ndikumana S."/>
            <person name="Pagni M."/>
            <person name="Petitpierre D."/>
            <person name="Requena N."/>
            <person name="Rosikiewicz P."/>
            <person name="Riley R."/>
            <person name="Saito K."/>
            <person name="San Clemente H."/>
            <person name="Shapiro H."/>
            <person name="van Tuinen D."/>
            <person name="Becard G."/>
            <person name="Bonfante P."/>
            <person name="Paszkowski U."/>
            <person name="Shachar-Hill Y.Y."/>
            <person name="Tuskan G.A."/>
            <person name="Young P.W."/>
            <person name="Sanders I.R."/>
            <person name="Henrissat B."/>
            <person name="Rensing S.A."/>
            <person name="Grigoriev I.V."/>
            <person name="Corradi N."/>
            <person name="Roux C."/>
            <person name="Martin F."/>
        </authorList>
    </citation>
    <scope>NUCLEOTIDE SEQUENCE [LARGE SCALE GENOMIC DNA]</scope>
    <source>
        <strain evidence="6 7">DAOM 197198</strain>
    </source>
</reference>
<dbReference type="STRING" id="747089.A0A2H5RFI7"/>
<dbReference type="GO" id="GO:0042597">
    <property type="term" value="C:periplasmic space"/>
    <property type="evidence" value="ECO:0007669"/>
    <property type="project" value="InterPro"/>
</dbReference>
<keyword evidence="1" id="KW-0732">Signal</keyword>
<evidence type="ECO:0000256" key="3">
    <source>
        <dbReference type="SAM" id="MobiDB-lite"/>
    </source>
</evidence>
<comment type="caution">
    <text evidence="6">The sequence shown here is derived from an EMBL/GenBank/DDBJ whole genome shotgun (WGS) entry which is preliminary data.</text>
</comment>
<evidence type="ECO:0000259" key="5">
    <source>
        <dbReference type="Pfam" id="PF05426"/>
    </source>
</evidence>
<protein>
    <recommendedName>
        <fullName evidence="5">Alginate lyase domain-containing protein</fullName>
    </recommendedName>
</protein>
<dbReference type="VEuPathDB" id="FungiDB:RhiirFUN_022576"/>
<keyword evidence="7" id="KW-1185">Reference proteome</keyword>
<feature type="region of interest" description="Disordered" evidence="3">
    <location>
        <begin position="545"/>
        <end position="578"/>
    </location>
</feature>
<keyword evidence="2" id="KW-0456">Lyase</keyword>
<evidence type="ECO:0000256" key="1">
    <source>
        <dbReference type="ARBA" id="ARBA00022729"/>
    </source>
</evidence>
<dbReference type="SUPFAM" id="SSF48230">
    <property type="entry name" value="Chondroitin AC/alginate lyase"/>
    <property type="match status" value="1"/>
</dbReference>
<reference evidence="6 7" key="2">
    <citation type="journal article" date="2018" name="New Phytol.">
        <title>High intraspecific genome diversity in the model arbuscular mycorrhizal symbiont Rhizophagus irregularis.</title>
        <authorList>
            <person name="Chen E.C.H."/>
            <person name="Morin E."/>
            <person name="Beaudet D."/>
            <person name="Noel J."/>
            <person name="Yildirir G."/>
            <person name="Ndikumana S."/>
            <person name="Charron P."/>
            <person name="St-Onge C."/>
            <person name="Giorgi J."/>
            <person name="Kruger M."/>
            <person name="Marton T."/>
            <person name="Ropars J."/>
            <person name="Grigoriev I.V."/>
            <person name="Hainaut M."/>
            <person name="Henrissat B."/>
            <person name="Roux C."/>
            <person name="Martin F."/>
            <person name="Corradi N."/>
        </authorList>
    </citation>
    <scope>NUCLEOTIDE SEQUENCE [LARGE SCALE GENOMIC DNA]</scope>
    <source>
        <strain evidence="6 7">DAOM 197198</strain>
    </source>
</reference>
<dbReference type="Gene3D" id="1.50.10.100">
    <property type="entry name" value="Chondroitin AC/alginate lyase"/>
    <property type="match status" value="1"/>
</dbReference>
<keyword evidence="4" id="KW-0472">Membrane</keyword>
<gene>
    <name evidence="6" type="ORF">GLOIN_2v1835683</name>
</gene>